<dbReference type="Proteomes" id="UP000199473">
    <property type="component" value="Unassembled WGS sequence"/>
</dbReference>
<dbReference type="RefSeq" id="WP_175533791.1">
    <property type="nucleotide sequence ID" value="NZ_FOSQ01000002.1"/>
</dbReference>
<evidence type="ECO:0000256" key="1">
    <source>
        <dbReference type="ARBA" id="ARBA00022527"/>
    </source>
</evidence>
<dbReference type="CDD" id="cd16936">
    <property type="entry name" value="HATPase_RsbW-like"/>
    <property type="match status" value="1"/>
</dbReference>
<keyword evidence="4" id="KW-1185">Reference proteome</keyword>
<dbReference type="STRING" id="1123062.SAMN02745775_10252"/>
<evidence type="ECO:0000259" key="2">
    <source>
        <dbReference type="Pfam" id="PF13581"/>
    </source>
</evidence>
<dbReference type="InterPro" id="IPR036890">
    <property type="entry name" value="HATPase_C_sf"/>
</dbReference>
<feature type="domain" description="Histidine kinase/HSP90-like ATPase" evidence="2">
    <location>
        <begin position="9"/>
        <end position="122"/>
    </location>
</feature>
<evidence type="ECO:0000313" key="4">
    <source>
        <dbReference type="Proteomes" id="UP000199473"/>
    </source>
</evidence>
<keyword evidence="1" id="KW-0723">Serine/threonine-protein kinase</keyword>
<dbReference type="EMBL" id="FOSQ01000002">
    <property type="protein sequence ID" value="SFK37838.1"/>
    <property type="molecule type" value="Genomic_DNA"/>
</dbReference>
<dbReference type="InterPro" id="IPR003594">
    <property type="entry name" value="HATPase_dom"/>
</dbReference>
<sequence>MLRLEVPIRLPAIAEAQAAIEAWAGEAGLGPAATYRLALVAEELLANLVMHGRFAGEAPAARLSVEAEGGAAVLVIEDAAAPFDPRAAARPAAPRLDDDRIGGMGLALVRKMAAGLEYGPAGDGWNRTSITLDAA</sequence>
<keyword evidence="3" id="KW-0418">Kinase</keyword>
<keyword evidence="3" id="KW-0808">Transferase</keyword>
<reference evidence="3 4" key="1">
    <citation type="submission" date="2016-10" db="EMBL/GenBank/DDBJ databases">
        <authorList>
            <person name="de Groot N.N."/>
        </authorList>
    </citation>
    <scope>NUCLEOTIDE SEQUENCE [LARGE SCALE GENOMIC DNA]</scope>
    <source>
        <strain evidence="3 4">DSM 19981</strain>
    </source>
</reference>
<accession>A0A1I3Z159</accession>
<evidence type="ECO:0000313" key="3">
    <source>
        <dbReference type="EMBL" id="SFK37838.1"/>
    </source>
</evidence>
<dbReference type="AlphaFoldDB" id="A0A1I3Z159"/>
<dbReference type="Gene3D" id="3.30.565.10">
    <property type="entry name" value="Histidine kinase-like ATPase, C-terminal domain"/>
    <property type="match status" value="1"/>
</dbReference>
<organism evidence="3 4">
    <name type="scientific">Falsiroseomonas stagni DSM 19981</name>
    <dbReference type="NCBI Taxonomy" id="1123062"/>
    <lineage>
        <taxon>Bacteria</taxon>
        <taxon>Pseudomonadati</taxon>
        <taxon>Pseudomonadota</taxon>
        <taxon>Alphaproteobacteria</taxon>
        <taxon>Acetobacterales</taxon>
        <taxon>Roseomonadaceae</taxon>
        <taxon>Falsiroseomonas</taxon>
    </lineage>
</organism>
<gene>
    <name evidence="3" type="ORF">SAMN02745775_10252</name>
</gene>
<protein>
    <submittedName>
        <fullName evidence="3">Anti-sigma regulatory factor (Ser/Thr protein kinase)</fullName>
    </submittedName>
</protein>
<proteinExistence type="predicted"/>
<dbReference type="GO" id="GO:0004674">
    <property type="term" value="F:protein serine/threonine kinase activity"/>
    <property type="evidence" value="ECO:0007669"/>
    <property type="project" value="UniProtKB-KW"/>
</dbReference>
<dbReference type="PANTHER" id="PTHR35526">
    <property type="entry name" value="ANTI-SIGMA-F FACTOR RSBW-RELATED"/>
    <property type="match status" value="1"/>
</dbReference>
<name>A0A1I3Z159_9PROT</name>
<dbReference type="SUPFAM" id="SSF55874">
    <property type="entry name" value="ATPase domain of HSP90 chaperone/DNA topoisomerase II/histidine kinase"/>
    <property type="match status" value="1"/>
</dbReference>
<dbReference type="InterPro" id="IPR050267">
    <property type="entry name" value="Anti-sigma-factor_SerPK"/>
</dbReference>
<dbReference type="Pfam" id="PF13581">
    <property type="entry name" value="HATPase_c_2"/>
    <property type="match status" value="1"/>
</dbReference>
<dbReference type="PANTHER" id="PTHR35526:SF6">
    <property type="entry name" value="SLR1861 PROTEIN"/>
    <property type="match status" value="1"/>
</dbReference>